<gene>
    <name evidence="2" type="ORF">DL346_14115</name>
</gene>
<evidence type="ECO:0000313" key="3">
    <source>
        <dbReference type="Proteomes" id="UP000249260"/>
    </source>
</evidence>
<dbReference type="Proteomes" id="UP000249260">
    <property type="component" value="Unassembled WGS sequence"/>
</dbReference>
<name>A0A328U3Y2_9BACL</name>
<evidence type="ECO:0000256" key="1">
    <source>
        <dbReference type="SAM" id="Phobius"/>
    </source>
</evidence>
<accession>A0A328U3Y2</accession>
<keyword evidence="1" id="KW-1133">Transmembrane helix</keyword>
<keyword evidence="3" id="KW-1185">Reference proteome</keyword>
<keyword evidence="1" id="KW-0472">Membrane</keyword>
<reference evidence="2 3" key="1">
    <citation type="submission" date="2018-06" db="EMBL/GenBank/DDBJ databases">
        <title>Paenibacillus montanisoli sp. nov., isolated from mountain area soil.</title>
        <authorList>
            <person name="Wu M."/>
        </authorList>
    </citation>
    <scope>NUCLEOTIDE SEQUENCE [LARGE SCALE GENOMIC DNA]</scope>
    <source>
        <strain evidence="2 3">RA17</strain>
    </source>
</reference>
<sequence length="72" mass="8217">MWQQLWFVTNMAFVTLVIVYLFLHRSVTTASQEQDAGKLAKAKRARSIAGVIGLVAFILMALFFLINMRVNR</sequence>
<dbReference type="AlphaFoldDB" id="A0A328U3Y2"/>
<dbReference type="EMBL" id="QLUW01000002">
    <property type="protein sequence ID" value="RAP76513.1"/>
    <property type="molecule type" value="Genomic_DNA"/>
</dbReference>
<organism evidence="2 3">
    <name type="scientific">Paenibacillus montanisoli</name>
    <dbReference type="NCBI Taxonomy" id="2081970"/>
    <lineage>
        <taxon>Bacteria</taxon>
        <taxon>Bacillati</taxon>
        <taxon>Bacillota</taxon>
        <taxon>Bacilli</taxon>
        <taxon>Bacillales</taxon>
        <taxon>Paenibacillaceae</taxon>
        <taxon>Paenibacillus</taxon>
    </lineage>
</organism>
<feature type="transmembrane region" description="Helical" evidence="1">
    <location>
        <begin position="6"/>
        <end position="23"/>
    </location>
</feature>
<keyword evidence="1" id="KW-0812">Transmembrane</keyword>
<comment type="caution">
    <text evidence="2">The sequence shown here is derived from an EMBL/GenBank/DDBJ whole genome shotgun (WGS) entry which is preliminary data.</text>
</comment>
<evidence type="ECO:0000313" key="2">
    <source>
        <dbReference type="EMBL" id="RAP76513.1"/>
    </source>
</evidence>
<proteinExistence type="predicted"/>
<dbReference type="OrthoDB" id="2636577at2"/>
<dbReference type="RefSeq" id="WP_112882732.1">
    <property type="nucleotide sequence ID" value="NZ_QLUW01000002.1"/>
</dbReference>
<feature type="transmembrane region" description="Helical" evidence="1">
    <location>
        <begin position="48"/>
        <end position="66"/>
    </location>
</feature>
<protein>
    <submittedName>
        <fullName evidence="2">Uncharacterized protein</fullName>
    </submittedName>
</protein>